<evidence type="ECO:0000256" key="8">
    <source>
        <dbReference type="ARBA" id="ARBA00023016"/>
    </source>
</evidence>
<evidence type="ECO:0000259" key="14">
    <source>
        <dbReference type="PROSITE" id="PS50162"/>
    </source>
</evidence>
<dbReference type="InterPro" id="IPR003593">
    <property type="entry name" value="AAA+_ATPase"/>
</dbReference>
<evidence type="ECO:0000256" key="12">
    <source>
        <dbReference type="NCBIfam" id="TIGR00416"/>
    </source>
</evidence>
<keyword evidence="8 11" id="KW-0346">Stress response</keyword>
<evidence type="ECO:0000256" key="10">
    <source>
        <dbReference type="ARBA" id="ARBA00023204"/>
    </source>
</evidence>
<dbReference type="GO" id="GO:0140664">
    <property type="term" value="F:ATP-dependent DNA damage sensor activity"/>
    <property type="evidence" value="ECO:0007669"/>
    <property type="project" value="InterPro"/>
</dbReference>
<dbReference type="SUPFAM" id="SSF54211">
    <property type="entry name" value="Ribosomal protein S5 domain 2-like"/>
    <property type="match status" value="1"/>
</dbReference>
<dbReference type="Pfam" id="PF18073">
    <property type="entry name" value="Zn_ribbon_LapB"/>
    <property type="match status" value="1"/>
</dbReference>
<dbReference type="InterPro" id="IPR027417">
    <property type="entry name" value="P-loop_NTPase"/>
</dbReference>
<evidence type="ECO:0000313" key="15">
    <source>
        <dbReference type="EMBL" id="CAA6805319.1"/>
    </source>
</evidence>
<feature type="region of interest" description="Lon-protease-like" evidence="11">
    <location>
        <begin position="355"/>
        <end position="455"/>
    </location>
</feature>
<accession>A0A6S6SJ37</accession>
<evidence type="ECO:0000256" key="9">
    <source>
        <dbReference type="ARBA" id="ARBA00023125"/>
    </source>
</evidence>
<dbReference type="GO" id="GO:0016787">
    <property type="term" value="F:hydrolase activity"/>
    <property type="evidence" value="ECO:0007669"/>
    <property type="project" value="UniProtKB-KW"/>
</dbReference>
<evidence type="ECO:0000256" key="6">
    <source>
        <dbReference type="ARBA" id="ARBA00022833"/>
    </source>
</evidence>
<name>A0A6S6SJ37_9GAMM</name>
<keyword evidence="5" id="KW-0378">Hydrolase</keyword>
<evidence type="ECO:0000256" key="1">
    <source>
        <dbReference type="ARBA" id="ARBA00022723"/>
    </source>
</evidence>
<keyword evidence="6 13" id="KW-0862">Zinc</keyword>
<proteinExistence type="inferred from homology"/>
<dbReference type="CDD" id="cd01121">
    <property type="entry name" value="RadA_SMS_N"/>
    <property type="match status" value="1"/>
</dbReference>
<feature type="binding site" evidence="11">
    <location>
        <begin position="101"/>
        <end position="108"/>
    </location>
    <ligand>
        <name>ATP</name>
        <dbReference type="ChEBI" id="CHEBI:30616"/>
    </ligand>
</feature>
<dbReference type="GO" id="GO:0000725">
    <property type="term" value="P:recombinational repair"/>
    <property type="evidence" value="ECO:0007669"/>
    <property type="project" value="UniProtKB-UniRule"/>
</dbReference>
<dbReference type="PROSITE" id="PS50162">
    <property type="entry name" value="RECA_2"/>
    <property type="match status" value="1"/>
</dbReference>
<keyword evidence="4 13" id="KW-0863">Zinc-finger</keyword>
<dbReference type="FunFam" id="3.40.50.300:FF:000050">
    <property type="entry name" value="DNA repair protein RadA"/>
    <property type="match status" value="1"/>
</dbReference>
<protein>
    <recommendedName>
        <fullName evidence="11 12">DNA repair protein RadA</fullName>
    </recommendedName>
</protein>
<dbReference type="InterPro" id="IPR020568">
    <property type="entry name" value="Ribosomal_Su5_D2-typ_SF"/>
</dbReference>
<comment type="domain">
    <text evidence="11">The middle region has homology to RecA with ATPase motifs including the RadA KNRFG motif, while the C-terminus is homologous to Lon protease.</text>
</comment>
<keyword evidence="10 11" id="KW-0234">DNA repair</keyword>
<dbReference type="FunFam" id="3.30.230.10:FF:000011">
    <property type="entry name" value="DNA repair protein RadA"/>
    <property type="match status" value="1"/>
</dbReference>
<dbReference type="SUPFAM" id="SSF52540">
    <property type="entry name" value="P-loop containing nucleoside triphosphate hydrolases"/>
    <property type="match status" value="1"/>
</dbReference>
<dbReference type="SMART" id="SM00382">
    <property type="entry name" value="AAA"/>
    <property type="match status" value="1"/>
</dbReference>
<evidence type="ECO:0000256" key="3">
    <source>
        <dbReference type="ARBA" id="ARBA00022763"/>
    </source>
</evidence>
<keyword evidence="7 11" id="KW-0067">ATP-binding</keyword>
<dbReference type="PANTHER" id="PTHR32472">
    <property type="entry name" value="DNA REPAIR PROTEIN RADA"/>
    <property type="match status" value="1"/>
</dbReference>
<reference evidence="15" key="1">
    <citation type="submission" date="2020-01" db="EMBL/GenBank/DDBJ databases">
        <authorList>
            <person name="Meier V. D."/>
            <person name="Meier V D."/>
        </authorList>
    </citation>
    <scope>NUCLEOTIDE SEQUENCE</scope>
    <source>
        <strain evidence="15">HLG_WM_MAG_07</strain>
    </source>
</reference>
<keyword evidence="3 11" id="KW-0227">DNA damage</keyword>
<comment type="similarity">
    <text evidence="11 13">Belongs to the RecA family. RadA subfamily.</text>
</comment>
<evidence type="ECO:0000256" key="7">
    <source>
        <dbReference type="ARBA" id="ARBA00022840"/>
    </source>
</evidence>
<keyword evidence="1 11" id="KW-0479">Metal-binding</keyword>
<feature type="domain" description="RecA family profile 1" evidence="14">
    <location>
        <begin position="72"/>
        <end position="219"/>
    </location>
</feature>
<dbReference type="InterPro" id="IPR004504">
    <property type="entry name" value="DNA_repair_RadA"/>
</dbReference>
<evidence type="ECO:0000256" key="5">
    <source>
        <dbReference type="ARBA" id="ARBA00022801"/>
    </source>
</evidence>
<dbReference type="InterPro" id="IPR014721">
    <property type="entry name" value="Ribsml_uS5_D2-typ_fold_subgr"/>
</dbReference>
<evidence type="ECO:0000256" key="11">
    <source>
        <dbReference type="HAMAP-Rule" id="MF_01498"/>
    </source>
</evidence>
<keyword evidence="9 11" id="KW-0238">DNA-binding</keyword>
<feature type="short sequence motif" description="RadA KNRFG motif" evidence="11">
    <location>
        <begin position="256"/>
        <end position="260"/>
    </location>
</feature>
<dbReference type="GO" id="GO:0005524">
    <property type="term" value="F:ATP binding"/>
    <property type="evidence" value="ECO:0007669"/>
    <property type="project" value="UniProtKB-UniRule"/>
</dbReference>
<dbReference type="Pfam" id="PF13541">
    <property type="entry name" value="ChlI"/>
    <property type="match status" value="1"/>
</dbReference>
<evidence type="ECO:0000256" key="13">
    <source>
        <dbReference type="RuleBase" id="RU003555"/>
    </source>
</evidence>
<dbReference type="Gene3D" id="3.40.50.300">
    <property type="entry name" value="P-loop containing nucleotide triphosphate hydrolases"/>
    <property type="match status" value="1"/>
</dbReference>
<dbReference type="Gene3D" id="3.30.230.10">
    <property type="match status" value="1"/>
</dbReference>
<evidence type="ECO:0000256" key="2">
    <source>
        <dbReference type="ARBA" id="ARBA00022741"/>
    </source>
</evidence>
<dbReference type="InterPro" id="IPR041166">
    <property type="entry name" value="Rubredoxin_2"/>
</dbReference>
<comment type="function">
    <text evidence="11">Plays a role in repairing double-strand DNA breaks, probably involving stabilizing or processing branched DNA or blocked replication forks.</text>
</comment>
<dbReference type="GO" id="GO:0008270">
    <property type="term" value="F:zinc ion binding"/>
    <property type="evidence" value="ECO:0007669"/>
    <property type="project" value="UniProtKB-KW"/>
</dbReference>
<dbReference type="GO" id="GO:0003684">
    <property type="term" value="F:damaged DNA binding"/>
    <property type="evidence" value="ECO:0007669"/>
    <property type="project" value="InterPro"/>
</dbReference>
<dbReference type="PRINTS" id="PR01874">
    <property type="entry name" value="DNAREPAIRADA"/>
</dbReference>
<organism evidence="15">
    <name type="scientific">uncultured Thiotrichaceae bacterium</name>
    <dbReference type="NCBI Taxonomy" id="298394"/>
    <lineage>
        <taxon>Bacteria</taxon>
        <taxon>Pseudomonadati</taxon>
        <taxon>Pseudomonadota</taxon>
        <taxon>Gammaproteobacteria</taxon>
        <taxon>Thiotrichales</taxon>
        <taxon>Thiotrichaceae</taxon>
        <taxon>environmental samples</taxon>
    </lineage>
</organism>
<gene>
    <name evidence="11" type="primary">radA</name>
    <name evidence="15" type="ORF">HELGO_WM31871</name>
</gene>
<dbReference type="HAMAP" id="MF_01498">
    <property type="entry name" value="RadA_bact"/>
    <property type="match status" value="1"/>
</dbReference>
<keyword evidence="2 11" id="KW-0547">Nucleotide-binding</keyword>
<dbReference type="GO" id="GO:0005829">
    <property type="term" value="C:cytosol"/>
    <property type="evidence" value="ECO:0007669"/>
    <property type="project" value="TreeGrafter"/>
</dbReference>
<dbReference type="PANTHER" id="PTHR32472:SF10">
    <property type="entry name" value="DNA REPAIR PROTEIN RADA-LIKE PROTEIN"/>
    <property type="match status" value="1"/>
</dbReference>
<sequence length="455" mass="49179">MAKTKTQYTCTNCGAIHNKWNGQCADCKAWNCLEESVATPASPAKAANPRFAGYAGNAGNQIKSIKDISLEESPRTHTQMSELDRVLGGGLVTGSVTLIGGDPGIGKSTILLQALASLNELQALYVTGEESLQQVSLRARRLDLEMDDLRLLTETCVEKILAMVSIEKPELMVIDSIQTIYTEHLTSAPGSVSQIRESTAQLVRFAKQTGTSLFIVGHVTKEGTLAGPRVLEHMVDTVLYFEGDPGSRYRILRAVKNRFGAVNEIGVFAMTDKGLKGVSNPSAIFLSGHESNVPGSVIMVTREGTRPLLVEVQALVDESHGSNPRRVALGLEQNRMSMLLAVLHRHGGISMFDQDVFANVVGGVKITETAADLPLLLSALSSFRNKPLPEDLVVFGEIGLAGEIRPVPNGEERLREASKHGFKRAIVSKANVPQSPIKGMKIMPAQRLEDALDYL</sequence>
<evidence type="ECO:0000256" key="4">
    <source>
        <dbReference type="ARBA" id="ARBA00022771"/>
    </source>
</evidence>
<comment type="function">
    <text evidence="13">DNA-dependent ATPase involved in processing of recombination intermediates, plays a role in repairing DNA breaks. Stimulates the branch migration of RecA-mediated strand transfer reactions, allowing the 3' invading strand to extend heteroduplex DNA faster. Binds ssDNA in the presence of ADP but not other nucleotides, has ATPase activity that is stimulated by ssDNA and various branched DNA structures, but inhibited by SSB. Does not have RecA's homology-searching function.</text>
</comment>
<dbReference type="NCBIfam" id="TIGR00416">
    <property type="entry name" value="sms"/>
    <property type="match status" value="1"/>
</dbReference>
<dbReference type="Pfam" id="PF13481">
    <property type="entry name" value="AAA_25"/>
    <property type="match status" value="1"/>
</dbReference>
<dbReference type="EMBL" id="CACVAY010000026">
    <property type="protein sequence ID" value="CAA6805319.1"/>
    <property type="molecule type" value="Genomic_DNA"/>
</dbReference>
<dbReference type="InterPro" id="IPR020588">
    <property type="entry name" value="RecA_ATP-bd"/>
</dbReference>
<dbReference type="AlphaFoldDB" id="A0A6S6SJ37"/>